<dbReference type="NCBIfam" id="NF041748">
    <property type="entry name" value="Drt3b"/>
    <property type="match status" value="1"/>
</dbReference>
<organism evidence="2 3">
    <name type="scientific">Hyphomonas atlantica</name>
    <dbReference type="NCBI Taxonomy" id="1280948"/>
    <lineage>
        <taxon>Bacteria</taxon>
        <taxon>Pseudomonadati</taxon>
        <taxon>Pseudomonadota</taxon>
        <taxon>Alphaproteobacteria</taxon>
        <taxon>Hyphomonadales</taxon>
        <taxon>Hyphomonadaceae</taxon>
        <taxon>Hyphomonas</taxon>
    </lineage>
</organism>
<dbReference type="Pfam" id="PF00078">
    <property type="entry name" value="RVT_1"/>
    <property type="match status" value="1"/>
</dbReference>
<evidence type="ECO:0000259" key="1">
    <source>
        <dbReference type="PROSITE" id="PS50878"/>
    </source>
</evidence>
<sequence length="643" mass="73347">MLSPGNNPVGWKSLLTETLPYEVPVIFSNENFFASLASVKIDSKVEATLKKIRLRNSSHSIPYNYRISKGKGSATTLSIIHPVHQMEIAEFYENYKQSMLDYCNRSEMSLRHPVSETQMYAQIGNQTKDTLKLGIPHVGSDDSQIELSHLASYFTYRKYNLLGKFIESAEFRRLEKRYSLMRKLDVSRCFFNIYTHSITWAAKDKSFAKEQKDTYSFEARFDKLMQRTNYNETNGIVVGPECSRIFAEIIFQDIDRQVANQLAPLEHERDYSIRRYVDDYFVFARDQPMLDKIARVIERELEKYKLFINSNKTKTSSRPFVSDISLARSELKQLIDYMRDCVQGVISSTDGSEIKRAAGKLRRRVLDIRLICSARSVEFSSLSGWLLSVVRRQLTDLCEAISSSADDEKRDALLEMAASLLEVAFYICALDVRVRSTYSICQIVSVVQGLNNDGAREDYDRLAHLMTSELNDIIRSQTYENSAGDEDVDGNIELYNLLITGAEYLGADFLKTGYAADYLGELASAKPTRYFSYITCKFCFLKDSAMFANELAGMNAAVHAKLVDSKSSIMTDSELYLLFCDYLSAPDVSKKDKMDLINEIFGGSISKNDAEEVGEHVGFVDWRGVRITHLLRRKTLKPVYAWA</sequence>
<dbReference type="STRING" id="1280948.HY36_11665"/>
<dbReference type="Proteomes" id="UP000024547">
    <property type="component" value="Unassembled WGS sequence"/>
</dbReference>
<feature type="domain" description="Reverse transcriptase" evidence="1">
    <location>
        <begin position="1"/>
        <end position="342"/>
    </location>
</feature>
<dbReference type="RefSeq" id="WP_051602928.1">
    <property type="nucleotide sequence ID" value="NZ_AWFH01000063.1"/>
</dbReference>
<proteinExistence type="predicted"/>
<keyword evidence="3" id="KW-1185">Reference proteome</keyword>
<evidence type="ECO:0000313" key="3">
    <source>
        <dbReference type="Proteomes" id="UP000024547"/>
    </source>
</evidence>
<dbReference type="EMBL" id="AWFH01000063">
    <property type="protein sequence ID" value="KCZ57827.1"/>
    <property type="molecule type" value="Genomic_DNA"/>
</dbReference>
<dbReference type="InterPro" id="IPR000477">
    <property type="entry name" value="RT_dom"/>
</dbReference>
<reference evidence="2 3" key="1">
    <citation type="journal article" date="2014" name="Antonie Van Leeuwenhoek">
        <title>Hyphomonas beringensis sp. nov. and Hyphomonas chukchiensis sp. nov., isolated from surface seawater of the Bering Sea and Chukchi Sea.</title>
        <authorList>
            <person name="Li C."/>
            <person name="Lai Q."/>
            <person name="Li G."/>
            <person name="Dong C."/>
            <person name="Wang J."/>
            <person name="Liao Y."/>
            <person name="Shao Z."/>
        </authorList>
    </citation>
    <scope>NUCLEOTIDE SEQUENCE [LARGE SCALE GENOMIC DNA]</scope>
    <source>
        <strain evidence="2 3">22II1-22F38</strain>
    </source>
</reference>
<evidence type="ECO:0000313" key="2">
    <source>
        <dbReference type="EMBL" id="KCZ57827.1"/>
    </source>
</evidence>
<accession>A0A059DVQ8</accession>
<dbReference type="AlphaFoldDB" id="A0A059DVQ8"/>
<dbReference type="PROSITE" id="PS50878">
    <property type="entry name" value="RT_POL"/>
    <property type="match status" value="1"/>
</dbReference>
<gene>
    <name evidence="2" type="ORF">HY36_11665</name>
</gene>
<dbReference type="CDD" id="cd01646">
    <property type="entry name" value="RT_Bac_retron_I"/>
    <property type="match status" value="1"/>
</dbReference>
<name>A0A059DVQ8_9PROT</name>
<comment type="caution">
    <text evidence="2">The sequence shown here is derived from an EMBL/GenBank/DDBJ whole genome shotgun (WGS) entry which is preliminary data.</text>
</comment>
<dbReference type="eggNOG" id="COG3344">
    <property type="taxonomic scope" value="Bacteria"/>
</dbReference>
<protein>
    <recommendedName>
        <fullName evidence="1">Reverse transcriptase domain-containing protein</fullName>
    </recommendedName>
</protein>
<dbReference type="OrthoDB" id="9780724at2"/>
<dbReference type="PATRIC" id="fig|1280948.3.peg.3453"/>